<dbReference type="EMBL" id="JAAMOD010000115">
    <property type="protein sequence ID" value="KAF5240210.1"/>
    <property type="molecule type" value="Genomic_DNA"/>
</dbReference>
<evidence type="ECO:0000259" key="3">
    <source>
        <dbReference type="Pfam" id="PF24086"/>
    </source>
</evidence>
<organism evidence="4 5">
    <name type="scientific">Fusarium austroamericanum</name>
    <dbReference type="NCBI Taxonomy" id="282268"/>
    <lineage>
        <taxon>Eukaryota</taxon>
        <taxon>Fungi</taxon>
        <taxon>Dikarya</taxon>
        <taxon>Ascomycota</taxon>
        <taxon>Pezizomycotina</taxon>
        <taxon>Sordariomycetes</taxon>
        <taxon>Hypocreomycetidae</taxon>
        <taxon>Hypocreales</taxon>
        <taxon>Nectriaceae</taxon>
        <taxon>Fusarium</taxon>
    </lineage>
</organism>
<dbReference type="GO" id="GO:0005628">
    <property type="term" value="C:prospore membrane"/>
    <property type="evidence" value="ECO:0007669"/>
    <property type="project" value="TreeGrafter"/>
</dbReference>
<evidence type="ECO:0000313" key="5">
    <source>
        <dbReference type="Proteomes" id="UP000537989"/>
    </source>
</evidence>
<feature type="region of interest" description="Disordered" evidence="1">
    <location>
        <begin position="446"/>
        <end position="658"/>
    </location>
</feature>
<keyword evidence="5" id="KW-1185">Reference proteome</keyword>
<keyword evidence="2" id="KW-0472">Membrane</keyword>
<feature type="compositionally biased region" description="Low complexity" evidence="1">
    <location>
        <begin position="606"/>
        <end position="626"/>
    </location>
</feature>
<feature type="compositionally biased region" description="Gly residues" evidence="1">
    <location>
        <begin position="463"/>
        <end position="472"/>
    </location>
</feature>
<feature type="transmembrane region" description="Helical" evidence="2">
    <location>
        <begin position="232"/>
        <end position="254"/>
    </location>
</feature>
<dbReference type="GO" id="GO:0005619">
    <property type="term" value="C:ascospore wall"/>
    <property type="evidence" value="ECO:0007669"/>
    <property type="project" value="TreeGrafter"/>
</dbReference>
<feature type="compositionally biased region" description="Polar residues" evidence="1">
    <location>
        <begin position="913"/>
        <end position="937"/>
    </location>
</feature>
<accession>A0AAN6C2V2</accession>
<name>A0AAN6C2V2_FUSAU</name>
<feature type="compositionally biased region" description="Polar residues" evidence="1">
    <location>
        <begin position="848"/>
        <end position="871"/>
    </location>
</feature>
<feature type="region of interest" description="Disordered" evidence="1">
    <location>
        <begin position="727"/>
        <end position="901"/>
    </location>
</feature>
<reference evidence="4 5" key="1">
    <citation type="submission" date="2020-02" db="EMBL/GenBank/DDBJ databases">
        <title>Identification and distribution of gene clusters putatively required for synthesis of sphingolipid metabolism inhibitors in phylogenetically diverse species of the filamentous fungus Fusarium.</title>
        <authorList>
            <person name="Kim H.-S."/>
            <person name="Busman M."/>
            <person name="Brown D.W."/>
            <person name="Divon H."/>
            <person name="Uhlig S."/>
            <person name="Proctor R.H."/>
        </authorList>
    </citation>
    <scope>NUCLEOTIDE SEQUENCE [LARGE SCALE GENOMIC DNA]</scope>
    <source>
        <strain evidence="4 5">NRRL 2903</strain>
    </source>
</reference>
<dbReference type="InterPro" id="IPR055795">
    <property type="entry name" value="DUF7371"/>
</dbReference>
<feature type="compositionally biased region" description="Polar residues" evidence="1">
    <location>
        <begin position="276"/>
        <end position="285"/>
    </location>
</feature>
<dbReference type="GO" id="GO:0005811">
    <property type="term" value="C:lipid droplet"/>
    <property type="evidence" value="ECO:0007669"/>
    <property type="project" value="TreeGrafter"/>
</dbReference>
<feature type="compositionally biased region" description="Pro residues" evidence="1">
    <location>
        <begin position="534"/>
        <end position="543"/>
    </location>
</feature>
<feature type="region of interest" description="Disordered" evidence="1">
    <location>
        <begin position="673"/>
        <end position="709"/>
    </location>
</feature>
<evidence type="ECO:0000256" key="2">
    <source>
        <dbReference type="SAM" id="Phobius"/>
    </source>
</evidence>
<feature type="compositionally biased region" description="Basic and acidic residues" evidence="1">
    <location>
        <begin position="292"/>
        <end position="303"/>
    </location>
</feature>
<feature type="transmembrane region" description="Helical" evidence="2">
    <location>
        <begin position="92"/>
        <end position="114"/>
    </location>
</feature>
<feature type="compositionally biased region" description="Polar residues" evidence="1">
    <location>
        <begin position="959"/>
        <end position="974"/>
    </location>
</feature>
<feature type="compositionally biased region" description="Polar residues" evidence="1">
    <location>
        <begin position="633"/>
        <end position="651"/>
    </location>
</feature>
<feature type="region of interest" description="Disordered" evidence="1">
    <location>
        <begin position="913"/>
        <end position="974"/>
    </location>
</feature>
<proteinExistence type="predicted"/>
<feature type="compositionally biased region" description="Low complexity" evidence="1">
    <location>
        <begin position="523"/>
        <end position="533"/>
    </location>
</feature>
<feature type="region of interest" description="Disordered" evidence="1">
    <location>
        <begin position="1471"/>
        <end position="1493"/>
    </location>
</feature>
<feature type="compositionally biased region" description="Low complexity" evidence="1">
    <location>
        <begin position="550"/>
        <end position="593"/>
    </location>
</feature>
<protein>
    <recommendedName>
        <fullName evidence="3">DUF7371 domain-containing protein</fullName>
    </recommendedName>
</protein>
<dbReference type="PANTHER" id="PTHR34292:SF1">
    <property type="entry name" value="OUTER SPORE WALL PROTEIN RRT8"/>
    <property type="match status" value="1"/>
</dbReference>
<gene>
    <name evidence="4" type="ORF">FAUST_4484</name>
</gene>
<feature type="compositionally biased region" description="Low complexity" evidence="1">
    <location>
        <begin position="769"/>
        <end position="791"/>
    </location>
</feature>
<sequence>MPSRRPYQNQQHPHIGPWTEPLHRPLMYLKRAGKAGSYPLRGIWFFLCNREFWPLFMSRILPLSLISFLVYFVLFTFTFLPQYAFLAIFHGWGAWVNAVVLVLGEGLVIIQGLFEGFFVDECRVDVFDAALIKLGHKDLIAPQRILFLDAPNPVRMLGKPTTDAVYTPWSIIQIVELIVFLPLNFVPVVGTPAFIIITGTRLGKLAHYRWFQLKGYSKVEQKKALRDRAWEYVWFGTVAMILELVPVLSLFFLLTTTAGAAQWTAEIEDEDRTSDENVQNGQNGYHGQIGHNEQEQYDDHHPDAPPPPYTDDLFLKTEGAPASSPSAGNPRTIRHLLLRYLPSKFLLLFFIHPHPLLSSPSVPTTRRFSFSFPSFTFVHLQARLRSLLAHRLTLPAYNSLSPCICTHSHRLALFSRRSSSYKMRISASLGVLVATGLLGHSASQATDYGNTNGSPIGNQPDGSGNGIPGNNGGVPNTLPYPSNTAGSIPGSVPSGVGPVGPVFPGDDSNGLPPSGPVGGPASPGGSSSGSYPNGPYPNGPYPNGPGGIPGNLPSSGSPSDGSNGLPPTGSVGSPVSPGGSSNGPYPSGLPSNGPAGGPGNLPEPIPGSSSSNGPGNAPGSIPGAGSVIIPGSFPTNIPQNVPGSPESTPSGVSDIPTCPLRSTKTVVVTIYPTDSQSESGFHWPDDSDSDGSYTPTPMPTKPPGFTSLPWNSGVPIFTTLTLDIWGPGGIPSDSGSGNNGDTGTSNGNQSNDGTSPSDGSNPGDGSGNNDGTNSNSGNGSDSNGEGDSHSNPDSPFFPPTSGPTGAPQYSDSAPDGSSAGNPGASGINTLAPTPLQTPGFPNGGIPGNQPQFPSTGPAQEASDSLPVTTQAGPEGQDGASPWFTNIPGGNGAGQPSPSYVTIIGQDGLPTVISSGGNVVSGNAQPSAAPGSPQNGNNPELPGGVSSGFPIPPPVFTGIPGSQNPSNSPVGSLTGSGPDIGVTTCATFTITGPDGLPTVVDSTWVVPLSTPSFEESSQLSATFDPQAPLSTISSELGLPTFPVTASGSPEDGPGGAVTITSTSFTTIGIDGNPTVVYTTWNIPAATASSGDPGDASAPAFSGDFVTITALPPVGSSGLGGEMGTAPGPDDASQVTTCTSYTVIGADGLPTVIDSTFVIPGPVNTGVTIGGDPDLPSGASGAPPNGVTSPATFRVTNNPEISSPISGAVTGSGGFGSQGITTCTSYTMIGSDGLPTVVDTTWIIPGSINTLSELPANPSFVSDSLPSGLPSGVTGPLTSAGIPSNGNQGNMPGITTCITYTTTGQDGLPTVVDTTFVIPVATETPSGTDLSVTTANGDGQIGSSPNPTGAYTTTTTAAILGPDGNPTPTVQTIVFSDSSALGVSASAPQGTTSGVTLSGVSGPLFTSGDWTTLSTDTLSLNGYDDGIPDASMSAILTDGSAAAEGTSVIGTTTGTLTWTVTSITNSPGAPIFSDGAAQPPFVSNPSDGAPDGQAQPAYGSLATESTLWPLSAVQTSTWTNIIKAETTSYTFNYPLTTLATVNVPMRRLARRQAMTAWSNSTTSLSSATSASASTATISDASSPTVCSDGGSIGNTTIDFDNSKPGPLFNPVENIWFSGGFLIAPPTSKQPQPYIPSSGGQLVEFVPPALSNTTTTISGDVAQIGVGPHAASPCFRFDFFGANLGCDARGDEKWCEFDISAYRWNETSSTEESIAWSETKQVPACPKFSEGGYQLTRVDLDGYKDLSSILITLRVSSNLRVWWGDDFRVGWSDNSCIAASCRANAPSQVVKRETVISALRQGVYRWTPYELKRLDDSLVWESAN</sequence>
<dbReference type="Pfam" id="PF24086">
    <property type="entry name" value="DUF7371"/>
    <property type="match status" value="1"/>
</dbReference>
<feature type="transmembrane region" description="Helical" evidence="2">
    <location>
        <begin position="60"/>
        <end position="80"/>
    </location>
</feature>
<evidence type="ECO:0000256" key="1">
    <source>
        <dbReference type="SAM" id="MobiDB-lite"/>
    </source>
</evidence>
<dbReference type="Proteomes" id="UP000537989">
    <property type="component" value="Unassembled WGS sequence"/>
</dbReference>
<feature type="compositionally biased region" description="Polar residues" evidence="1">
    <location>
        <begin position="826"/>
        <end position="836"/>
    </location>
</feature>
<dbReference type="InterPro" id="IPR052786">
    <property type="entry name" value="Spore_wall_assembly"/>
</dbReference>
<dbReference type="PANTHER" id="PTHR34292">
    <property type="entry name" value="OUTER SPORE WALL PROTEIN LDS1"/>
    <property type="match status" value="1"/>
</dbReference>
<feature type="region of interest" description="Disordered" evidence="1">
    <location>
        <begin position="267"/>
        <end position="327"/>
    </location>
</feature>
<feature type="domain" description="DUF7371" evidence="3">
    <location>
        <begin position="1591"/>
        <end position="1779"/>
    </location>
</feature>
<feature type="compositionally biased region" description="Low complexity" evidence="1">
    <location>
        <begin position="486"/>
        <end position="512"/>
    </location>
</feature>
<evidence type="ECO:0000313" key="4">
    <source>
        <dbReference type="EMBL" id="KAF5240210.1"/>
    </source>
</evidence>
<keyword evidence="2" id="KW-1133">Transmembrane helix</keyword>
<feature type="compositionally biased region" description="Low complexity" evidence="1">
    <location>
        <begin position="730"/>
        <end position="761"/>
    </location>
</feature>
<comment type="caution">
    <text evidence="4">The sequence shown here is derived from an EMBL/GenBank/DDBJ whole genome shotgun (WGS) entry which is preliminary data.</text>
</comment>
<feature type="compositionally biased region" description="Polar residues" evidence="1">
    <location>
        <begin position="446"/>
        <end position="457"/>
    </location>
</feature>
<keyword evidence="2" id="KW-0812">Transmembrane</keyword>